<dbReference type="Proteomes" id="UP000295334">
    <property type="component" value="Unassembled WGS sequence"/>
</dbReference>
<dbReference type="AlphaFoldDB" id="A0A4R1B821"/>
<feature type="chain" id="PRO_5020188335" evidence="1">
    <location>
        <begin position="19"/>
        <end position="230"/>
    </location>
</feature>
<comment type="caution">
    <text evidence="2">The sequence shown here is derived from an EMBL/GenBank/DDBJ whole genome shotgun (WGS) entry which is preliminary data.</text>
</comment>
<accession>A0A4R1B821</accession>
<sequence length="230" mass="25130">MRKLLLLLSVAAAARADAQTYVIEVGQSLNDVLRQNDLFKYSTFRPGIVRFRDGYQKPTLLNYTYYDASLLFIGPKKDTLALSGLEELELATVGTDTFYFHDGVLELLASAPGGRLLQRSSLRQEGSTKAAGYGMYDENAASESLNYLQAANTVHKVPVTNRTVIRRQGEVFIWPDDAAAPLAASRKALEKAFPDRKAAIAAYLRAHSVDFHNPAEVAAIFAEAAGIASN</sequence>
<protein>
    <submittedName>
        <fullName evidence="2">Uncharacterized protein</fullName>
    </submittedName>
</protein>
<proteinExistence type="predicted"/>
<gene>
    <name evidence="2" type="ORF">EPD60_13495</name>
</gene>
<organism evidence="2 3">
    <name type="scientific">Flaviaesturariibacter flavus</name>
    <dbReference type="NCBI Taxonomy" id="2502780"/>
    <lineage>
        <taxon>Bacteria</taxon>
        <taxon>Pseudomonadati</taxon>
        <taxon>Bacteroidota</taxon>
        <taxon>Chitinophagia</taxon>
        <taxon>Chitinophagales</taxon>
        <taxon>Chitinophagaceae</taxon>
        <taxon>Flaviaestuariibacter</taxon>
    </lineage>
</organism>
<dbReference type="RefSeq" id="WP_131450053.1">
    <property type="nucleotide sequence ID" value="NZ_SJZI01000046.1"/>
</dbReference>
<dbReference type="OrthoDB" id="1100665at2"/>
<name>A0A4R1B821_9BACT</name>
<reference evidence="2 3" key="1">
    <citation type="submission" date="2019-03" db="EMBL/GenBank/DDBJ databases">
        <authorList>
            <person name="Kim M.K.M."/>
        </authorList>
    </citation>
    <scope>NUCLEOTIDE SEQUENCE [LARGE SCALE GENOMIC DNA]</scope>
    <source>
        <strain evidence="2 3">17J68-12</strain>
    </source>
</reference>
<keyword evidence="1" id="KW-0732">Signal</keyword>
<keyword evidence="3" id="KW-1185">Reference proteome</keyword>
<feature type="signal peptide" evidence="1">
    <location>
        <begin position="1"/>
        <end position="18"/>
    </location>
</feature>
<evidence type="ECO:0000313" key="3">
    <source>
        <dbReference type="Proteomes" id="UP000295334"/>
    </source>
</evidence>
<evidence type="ECO:0000256" key="1">
    <source>
        <dbReference type="SAM" id="SignalP"/>
    </source>
</evidence>
<dbReference type="EMBL" id="SJZI01000046">
    <property type="protein sequence ID" value="TCJ13397.1"/>
    <property type="molecule type" value="Genomic_DNA"/>
</dbReference>
<evidence type="ECO:0000313" key="2">
    <source>
        <dbReference type="EMBL" id="TCJ13397.1"/>
    </source>
</evidence>